<dbReference type="PANTHER" id="PTHR33570:SF2">
    <property type="entry name" value="CARBOXYMUCONOLACTONE DECARBOXYLASE-LIKE DOMAIN-CONTAINING PROTEIN"/>
    <property type="match status" value="1"/>
</dbReference>
<gene>
    <name evidence="2" type="ORF">F7D08_0112</name>
</gene>
<dbReference type="Proteomes" id="UP000468413">
    <property type="component" value="Unassembled WGS sequence"/>
</dbReference>
<feature type="domain" description="Carboxymuconolactone decarboxylase-like" evidence="1">
    <location>
        <begin position="183"/>
        <end position="267"/>
    </location>
</feature>
<dbReference type="InterPro" id="IPR052512">
    <property type="entry name" value="4CMD/NDH-1_regulator"/>
</dbReference>
<keyword evidence="3" id="KW-1185">Reference proteome</keyword>
<dbReference type="Pfam" id="PF02627">
    <property type="entry name" value="CMD"/>
    <property type="match status" value="2"/>
</dbReference>
<accession>A0A6I1GEN7</accession>
<name>A0A6I1GEN7_9BIFI</name>
<dbReference type="PANTHER" id="PTHR33570">
    <property type="entry name" value="4-CARBOXYMUCONOLACTONE DECARBOXYLASE FAMILY PROTEIN"/>
    <property type="match status" value="1"/>
</dbReference>
<dbReference type="SUPFAM" id="SSF69118">
    <property type="entry name" value="AhpD-like"/>
    <property type="match status" value="1"/>
</dbReference>
<dbReference type="InterPro" id="IPR029032">
    <property type="entry name" value="AhpD-like"/>
</dbReference>
<protein>
    <submittedName>
        <fullName evidence="2">Carboxymuconolactone decarboxylase</fullName>
    </submittedName>
</protein>
<sequence>MTEEQAESRESYTPRLTAAAREYLGRMFPDGGAPMLSQTDPEFTERFDNFAFDEVINGGAPEGEEPLDNRTRFMAILATLLGCQGVDQFRVMLGAALDMGVKPVEAKEIVYQAVAYLGIGRVFPFFDVTNEVFAARAIALPLENQATTEPEFASRVAAGEQAQVDIFGEGMKGFAASGNPEYPQINRWLAANCFGDYYTRGGLGLREREMITYCYLAAQGGVEPQLIAHAKANMRIGNSKAFLLKVASACLPFIGYPRTLNAIRCIETASAD</sequence>
<dbReference type="InterPro" id="IPR003779">
    <property type="entry name" value="CMD-like"/>
</dbReference>
<dbReference type="EMBL" id="WBVS01000001">
    <property type="protein sequence ID" value="KAB7789162.1"/>
    <property type="molecule type" value="Genomic_DNA"/>
</dbReference>
<evidence type="ECO:0000259" key="1">
    <source>
        <dbReference type="Pfam" id="PF02627"/>
    </source>
</evidence>
<dbReference type="AlphaFoldDB" id="A0A6I1GEN7"/>
<feature type="domain" description="Carboxymuconolactone decarboxylase-like" evidence="1">
    <location>
        <begin position="41"/>
        <end position="128"/>
    </location>
</feature>
<dbReference type="GO" id="GO:0051920">
    <property type="term" value="F:peroxiredoxin activity"/>
    <property type="evidence" value="ECO:0007669"/>
    <property type="project" value="InterPro"/>
</dbReference>
<proteinExistence type="predicted"/>
<comment type="caution">
    <text evidence="2">The sequence shown here is derived from an EMBL/GenBank/DDBJ whole genome shotgun (WGS) entry which is preliminary data.</text>
</comment>
<evidence type="ECO:0000313" key="3">
    <source>
        <dbReference type="Proteomes" id="UP000468413"/>
    </source>
</evidence>
<dbReference type="Gene3D" id="1.20.1290.10">
    <property type="entry name" value="AhpD-like"/>
    <property type="match status" value="1"/>
</dbReference>
<evidence type="ECO:0000313" key="2">
    <source>
        <dbReference type="EMBL" id="KAB7789162.1"/>
    </source>
</evidence>
<reference evidence="2 3" key="1">
    <citation type="submission" date="2019-09" db="EMBL/GenBank/DDBJ databases">
        <title>Characterization of the phylogenetic diversity of two novel species belonging to the genus Bifidobacterium: Bifidobacterium cebidarum sp. nov. and Bifidobacterium leontopitheci sp. nov.</title>
        <authorList>
            <person name="Lugli G.A."/>
            <person name="Duranti S."/>
            <person name="Milani C."/>
            <person name="Turroni F."/>
            <person name="Ventura M."/>
        </authorList>
    </citation>
    <scope>NUCLEOTIDE SEQUENCE [LARGE SCALE GENOMIC DNA]</scope>
    <source>
        <strain evidence="2 3">LMG 31469</strain>
    </source>
</reference>
<organism evidence="2 3">
    <name type="scientific">Bifidobacterium cebidarum</name>
    <dbReference type="NCBI Taxonomy" id="2650773"/>
    <lineage>
        <taxon>Bacteria</taxon>
        <taxon>Bacillati</taxon>
        <taxon>Actinomycetota</taxon>
        <taxon>Actinomycetes</taxon>
        <taxon>Bifidobacteriales</taxon>
        <taxon>Bifidobacteriaceae</taxon>
        <taxon>Bifidobacterium</taxon>
    </lineage>
</organism>